<organism evidence="2 3">
    <name type="scientific">Cloeon dipterum</name>
    <dbReference type="NCBI Taxonomy" id="197152"/>
    <lineage>
        <taxon>Eukaryota</taxon>
        <taxon>Metazoa</taxon>
        <taxon>Ecdysozoa</taxon>
        <taxon>Arthropoda</taxon>
        <taxon>Hexapoda</taxon>
        <taxon>Insecta</taxon>
        <taxon>Pterygota</taxon>
        <taxon>Palaeoptera</taxon>
        <taxon>Ephemeroptera</taxon>
        <taxon>Pisciforma</taxon>
        <taxon>Baetidae</taxon>
        <taxon>Cloeon</taxon>
    </lineage>
</organism>
<comment type="caution">
    <text evidence="2">The sequence shown here is derived from an EMBL/GenBank/DDBJ whole genome shotgun (WGS) entry which is preliminary data.</text>
</comment>
<accession>A0A8S1DDT7</accession>
<dbReference type="AlphaFoldDB" id="A0A8S1DDT7"/>
<dbReference type="Proteomes" id="UP000494165">
    <property type="component" value="Unassembled WGS sequence"/>
</dbReference>
<evidence type="ECO:0000313" key="3">
    <source>
        <dbReference type="Proteomes" id="UP000494165"/>
    </source>
</evidence>
<dbReference type="EMBL" id="CADEPI010000214">
    <property type="protein sequence ID" value="CAB3380694.1"/>
    <property type="molecule type" value="Genomic_DNA"/>
</dbReference>
<gene>
    <name evidence="2" type="ORF">CLODIP_2_CD07432</name>
</gene>
<feature type="compositionally biased region" description="Polar residues" evidence="1">
    <location>
        <begin position="65"/>
        <end position="77"/>
    </location>
</feature>
<dbReference type="OrthoDB" id="10637837at2759"/>
<name>A0A8S1DDT7_9INSE</name>
<reference evidence="2 3" key="1">
    <citation type="submission" date="2020-04" db="EMBL/GenBank/DDBJ databases">
        <authorList>
            <person name="Alioto T."/>
            <person name="Alioto T."/>
            <person name="Gomez Garrido J."/>
        </authorList>
    </citation>
    <scope>NUCLEOTIDE SEQUENCE [LARGE SCALE GENOMIC DNA]</scope>
</reference>
<feature type="region of interest" description="Disordered" evidence="1">
    <location>
        <begin position="1"/>
        <end position="21"/>
    </location>
</feature>
<proteinExistence type="predicted"/>
<evidence type="ECO:0000313" key="2">
    <source>
        <dbReference type="EMBL" id="CAB3380694.1"/>
    </source>
</evidence>
<protein>
    <submittedName>
        <fullName evidence="2">Uncharacterized protein</fullName>
    </submittedName>
</protein>
<keyword evidence="3" id="KW-1185">Reference proteome</keyword>
<feature type="region of interest" description="Disordered" evidence="1">
    <location>
        <begin position="51"/>
        <end position="77"/>
    </location>
</feature>
<evidence type="ECO:0000256" key="1">
    <source>
        <dbReference type="SAM" id="MobiDB-lite"/>
    </source>
</evidence>
<sequence>MSGPQEKGRWAPSKRGGICSDDIGDDVAASGGGGMSRLFTCARKGACIARPAAKTADSEDERGTNAASQPSSLSFLTDKLGNSTAATASNLRSFISNRLPSTLPDTGA</sequence>